<organism evidence="1 2">
    <name type="scientific">Paraburkholderia saeva</name>
    <dbReference type="NCBI Taxonomy" id="2777537"/>
    <lineage>
        <taxon>Bacteria</taxon>
        <taxon>Pseudomonadati</taxon>
        <taxon>Pseudomonadota</taxon>
        <taxon>Betaproteobacteria</taxon>
        <taxon>Burkholderiales</taxon>
        <taxon>Burkholderiaceae</taxon>
        <taxon>Paraburkholderia</taxon>
    </lineage>
</organism>
<reference evidence="1" key="1">
    <citation type="submission" date="2021-04" db="EMBL/GenBank/DDBJ databases">
        <authorList>
            <person name="Vanwijnsberghe S."/>
        </authorList>
    </citation>
    <scope>NUCLEOTIDE SEQUENCE</scope>
    <source>
        <strain evidence="1">LMG 31841</strain>
    </source>
</reference>
<dbReference type="EMBL" id="CAJQZC010000022">
    <property type="protein sequence ID" value="CAG4928245.1"/>
    <property type="molecule type" value="Genomic_DNA"/>
</dbReference>
<protein>
    <submittedName>
        <fullName evidence="1">Uncharacterized protein</fullName>
    </submittedName>
</protein>
<sequence>MTNKELMVLALVVYVAYRYQRSHSGTSAVDKVYATEANTFATMDGTNFINSVWDSTNGQPGYMFGTVPAPGGLAVTPGQPQYSSIFGHM</sequence>
<keyword evidence="2" id="KW-1185">Reference proteome</keyword>
<name>A0A9N8S2E1_9BURK</name>
<evidence type="ECO:0000313" key="2">
    <source>
        <dbReference type="Proteomes" id="UP000789704"/>
    </source>
</evidence>
<dbReference type="Proteomes" id="UP000789704">
    <property type="component" value="Unassembled WGS sequence"/>
</dbReference>
<gene>
    <name evidence="1" type="ORF">LMG31841_05794</name>
</gene>
<proteinExistence type="predicted"/>
<comment type="caution">
    <text evidence="1">The sequence shown here is derived from an EMBL/GenBank/DDBJ whole genome shotgun (WGS) entry which is preliminary data.</text>
</comment>
<dbReference type="AlphaFoldDB" id="A0A9N8S2E1"/>
<evidence type="ECO:0000313" key="1">
    <source>
        <dbReference type="EMBL" id="CAG4928245.1"/>
    </source>
</evidence>
<dbReference type="RefSeq" id="WP_228883977.1">
    <property type="nucleotide sequence ID" value="NZ_CAJQZC010000022.1"/>
</dbReference>
<accession>A0A9N8S2E1</accession>